<proteinExistence type="predicted"/>
<organism evidence="1">
    <name type="scientific">bioreactor metagenome</name>
    <dbReference type="NCBI Taxonomy" id="1076179"/>
    <lineage>
        <taxon>unclassified sequences</taxon>
        <taxon>metagenomes</taxon>
        <taxon>ecological metagenomes</taxon>
    </lineage>
</organism>
<dbReference type="InterPro" id="IPR036390">
    <property type="entry name" value="WH_DNA-bd_sf"/>
</dbReference>
<dbReference type="EMBL" id="VSSQ01118389">
    <property type="protein sequence ID" value="MPN52355.1"/>
    <property type="molecule type" value="Genomic_DNA"/>
</dbReference>
<comment type="caution">
    <text evidence="1">The sequence shown here is derived from an EMBL/GenBank/DDBJ whole genome shotgun (WGS) entry which is preliminary data.</text>
</comment>
<sequence length="51" mass="5542">MTILCASGIVNARKEGKWTYYSISLEGTAYAKELLNKITALNTTSTHCGCD</sequence>
<evidence type="ECO:0008006" key="2">
    <source>
        <dbReference type="Google" id="ProtNLM"/>
    </source>
</evidence>
<dbReference type="InterPro" id="IPR036388">
    <property type="entry name" value="WH-like_DNA-bd_sf"/>
</dbReference>
<dbReference type="SUPFAM" id="SSF46785">
    <property type="entry name" value="Winged helix' DNA-binding domain"/>
    <property type="match status" value="1"/>
</dbReference>
<accession>A0A645IM09</accession>
<dbReference type="Gene3D" id="1.10.10.10">
    <property type="entry name" value="Winged helix-like DNA-binding domain superfamily/Winged helix DNA-binding domain"/>
    <property type="match status" value="1"/>
</dbReference>
<evidence type="ECO:0000313" key="1">
    <source>
        <dbReference type="EMBL" id="MPN52355.1"/>
    </source>
</evidence>
<name>A0A645IM09_9ZZZZ</name>
<dbReference type="AlphaFoldDB" id="A0A645IM09"/>
<reference evidence="1" key="1">
    <citation type="submission" date="2019-08" db="EMBL/GenBank/DDBJ databases">
        <authorList>
            <person name="Kucharzyk K."/>
            <person name="Murdoch R.W."/>
            <person name="Higgins S."/>
            <person name="Loffler F."/>
        </authorList>
    </citation>
    <scope>NUCLEOTIDE SEQUENCE</scope>
</reference>
<protein>
    <recommendedName>
        <fullName evidence="2">HTH arsR-type domain-containing protein</fullName>
    </recommendedName>
</protein>
<gene>
    <name evidence="1" type="ORF">SDC9_200016</name>
</gene>